<dbReference type="Proteomes" id="UP000478493">
    <property type="component" value="Unassembled WGS sequence"/>
</dbReference>
<dbReference type="Pfam" id="PF00656">
    <property type="entry name" value="Peptidase_C14"/>
    <property type="match status" value="1"/>
</dbReference>
<name>A0A5M5M5L9_BACOV</name>
<proteinExistence type="predicted"/>
<protein>
    <submittedName>
        <fullName evidence="2">Caspase family protein</fullName>
    </submittedName>
</protein>
<dbReference type="GO" id="GO:0005737">
    <property type="term" value="C:cytoplasm"/>
    <property type="evidence" value="ECO:0007669"/>
    <property type="project" value="TreeGrafter"/>
</dbReference>
<comment type="caution">
    <text evidence="2">The sequence shown here is derived from an EMBL/GenBank/DDBJ whole genome shotgun (WGS) entry which is preliminary data.</text>
</comment>
<accession>A0A5M5M5L9</accession>
<dbReference type="PANTHER" id="PTHR48104:SF30">
    <property type="entry name" value="METACASPASE-1"/>
    <property type="match status" value="1"/>
</dbReference>
<dbReference type="InterPro" id="IPR029030">
    <property type="entry name" value="Caspase-like_dom_sf"/>
</dbReference>
<evidence type="ECO:0000313" key="3">
    <source>
        <dbReference type="Proteomes" id="UP000478493"/>
    </source>
</evidence>
<feature type="domain" description="Peptidase C14 caspase" evidence="1">
    <location>
        <begin position="29"/>
        <end position="296"/>
    </location>
</feature>
<dbReference type="InterPro" id="IPR011600">
    <property type="entry name" value="Pept_C14_caspase"/>
</dbReference>
<evidence type="ECO:0000259" key="1">
    <source>
        <dbReference type="Pfam" id="PF00656"/>
    </source>
</evidence>
<dbReference type="GO" id="GO:0006508">
    <property type="term" value="P:proteolysis"/>
    <property type="evidence" value="ECO:0007669"/>
    <property type="project" value="InterPro"/>
</dbReference>
<dbReference type="Gene3D" id="3.40.50.1460">
    <property type="match status" value="1"/>
</dbReference>
<dbReference type="PANTHER" id="PTHR48104">
    <property type="entry name" value="METACASPASE-4"/>
    <property type="match status" value="1"/>
</dbReference>
<reference evidence="2 3" key="1">
    <citation type="journal article" date="2019" name="Nat. Med.">
        <title>A library of human gut bacterial isolates paired with longitudinal multiomics data enables mechanistic microbiome research.</title>
        <authorList>
            <person name="Poyet M."/>
            <person name="Groussin M."/>
            <person name="Gibbons S.M."/>
            <person name="Avila-Pacheco J."/>
            <person name="Jiang X."/>
            <person name="Kearney S.M."/>
            <person name="Perrotta A.R."/>
            <person name="Berdy B."/>
            <person name="Zhao S."/>
            <person name="Lieberman T.D."/>
            <person name="Swanson P.K."/>
            <person name="Smith M."/>
            <person name="Roesemann S."/>
            <person name="Alexander J.E."/>
            <person name="Rich S.A."/>
            <person name="Livny J."/>
            <person name="Vlamakis H."/>
            <person name="Clish C."/>
            <person name="Bullock K."/>
            <person name="Deik A."/>
            <person name="Scott J."/>
            <person name="Pierce K.A."/>
            <person name="Xavier R.J."/>
            <person name="Alm E.J."/>
        </authorList>
    </citation>
    <scope>NUCLEOTIDE SEQUENCE [LARGE SCALE GENOMIC DNA]</scope>
    <source>
        <strain evidence="2 3">BIOML-A41</strain>
    </source>
</reference>
<sequence length="307" mass="34681">MNNIMPVKQIVTTLLFYFFFVSVKGQTSRALLVAIDKYPSESGWNEIHATNDIYLLKPLLIKRNFAPAHVTVLLNEQATKDAIVKALKQLAKDSRHGDYIYIHFSCHGQQMADDNGDETDGLDEALIPYDAPRRYQKGVYVGEKHLRDDELGSLLDDIRKKTGDKGTVTLALDACHSGTADRDKGDDVYVRGTSYVFAPKDFVPPAVVCTDSTLKEIYSQPGMASMTVIAACMPEQLNYEYRSPHGFYYGSLTYALWEIMRKNESLPFSRLCELLKNRVDELKPRRGKTQIPLLKTNDEKGIFRIGI</sequence>
<organism evidence="2 3">
    <name type="scientific">Bacteroides ovatus</name>
    <dbReference type="NCBI Taxonomy" id="28116"/>
    <lineage>
        <taxon>Bacteria</taxon>
        <taxon>Pseudomonadati</taxon>
        <taxon>Bacteroidota</taxon>
        <taxon>Bacteroidia</taxon>
        <taxon>Bacteroidales</taxon>
        <taxon>Bacteroidaceae</taxon>
        <taxon>Bacteroides</taxon>
    </lineage>
</organism>
<dbReference type="SUPFAM" id="SSF52129">
    <property type="entry name" value="Caspase-like"/>
    <property type="match status" value="1"/>
</dbReference>
<dbReference type="EMBL" id="VWGP01000009">
    <property type="protein sequence ID" value="KAA4535460.1"/>
    <property type="molecule type" value="Genomic_DNA"/>
</dbReference>
<dbReference type="InterPro" id="IPR050452">
    <property type="entry name" value="Metacaspase"/>
</dbReference>
<dbReference type="GO" id="GO:0004197">
    <property type="term" value="F:cysteine-type endopeptidase activity"/>
    <property type="evidence" value="ECO:0007669"/>
    <property type="project" value="InterPro"/>
</dbReference>
<evidence type="ECO:0000313" key="2">
    <source>
        <dbReference type="EMBL" id="KAA4535460.1"/>
    </source>
</evidence>
<gene>
    <name evidence="2" type="ORF">F3B85_13990</name>
</gene>
<dbReference type="AlphaFoldDB" id="A0A5M5M5L9"/>